<dbReference type="KEGG" id="sbro:GQF42_33975"/>
<evidence type="ECO:0000256" key="1">
    <source>
        <dbReference type="ARBA" id="ARBA00011046"/>
    </source>
</evidence>
<evidence type="ECO:0000313" key="6">
    <source>
        <dbReference type="Proteomes" id="UP000436138"/>
    </source>
</evidence>
<dbReference type="Pfam" id="PF03965">
    <property type="entry name" value="Penicillinase_R"/>
    <property type="match status" value="1"/>
</dbReference>
<dbReference type="GO" id="GO:0003677">
    <property type="term" value="F:DNA binding"/>
    <property type="evidence" value="ECO:0007669"/>
    <property type="project" value="UniProtKB-KW"/>
</dbReference>
<keyword evidence="4" id="KW-0804">Transcription</keyword>
<keyword evidence="2" id="KW-0805">Transcription regulation</keyword>
<dbReference type="Gene3D" id="1.10.10.10">
    <property type="entry name" value="Winged helix-like DNA-binding domain superfamily/Winged helix DNA-binding domain"/>
    <property type="match status" value="1"/>
</dbReference>
<protein>
    <submittedName>
        <fullName evidence="5">BlaI/MecI/CopY family transcriptional regulator</fullName>
    </submittedName>
</protein>
<dbReference type="GO" id="GO:0045892">
    <property type="term" value="P:negative regulation of DNA-templated transcription"/>
    <property type="evidence" value="ECO:0007669"/>
    <property type="project" value="InterPro"/>
</dbReference>
<keyword evidence="3" id="KW-0238">DNA-binding</keyword>
<proteinExistence type="inferred from homology"/>
<organism evidence="5 6">
    <name type="scientific">Streptomyces broussonetiae</name>
    <dbReference type="NCBI Taxonomy" id="2686304"/>
    <lineage>
        <taxon>Bacteria</taxon>
        <taxon>Bacillati</taxon>
        <taxon>Actinomycetota</taxon>
        <taxon>Actinomycetes</taxon>
        <taxon>Kitasatosporales</taxon>
        <taxon>Streptomycetaceae</taxon>
        <taxon>Streptomyces</taxon>
    </lineage>
</organism>
<dbReference type="InterPro" id="IPR005650">
    <property type="entry name" value="BlaI_family"/>
</dbReference>
<dbReference type="RefSeq" id="WP_158926373.1">
    <property type="nucleotide sequence ID" value="NZ_CP047020.1"/>
</dbReference>
<sequence>MPGAHDGADAAEAATRRPAGALEAEIMAALWAGEGPMTAAEVHQRLGDGLVYKTVLTVLGRLRAKGLVDREPVGRAYAYTPSRAAAEVAAQEMNAALRRTGHRAEVLQRFVDTLDVDQQAALRALLDSTD</sequence>
<gene>
    <name evidence="5" type="ORF">GQF42_33975</name>
</gene>
<evidence type="ECO:0000256" key="2">
    <source>
        <dbReference type="ARBA" id="ARBA00023015"/>
    </source>
</evidence>
<name>A0A6I6NI31_9ACTN</name>
<dbReference type="SUPFAM" id="SSF46785">
    <property type="entry name" value="Winged helix' DNA-binding domain"/>
    <property type="match status" value="1"/>
</dbReference>
<accession>A0A6I6NI31</accession>
<keyword evidence="6" id="KW-1185">Reference proteome</keyword>
<dbReference type="EMBL" id="CP047020">
    <property type="protein sequence ID" value="QHA07657.1"/>
    <property type="molecule type" value="Genomic_DNA"/>
</dbReference>
<dbReference type="InterPro" id="IPR036388">
    <property type="entry name" value="WH-like_DNA-bd_sf"/>
</dbReference>
<evidence type="ECO:0000256" key="3">
    <source>
        <dbReference type="ARBA" id="ARBA00023125"/>
    </source>
</evidence>
<dbReference type="InterPro" id="IPR036390">
    <property type="entry name" value="WH_DNA-bd_sf"/>
</dbReference>
<dbReference type="AlphaFoldDB" id="A0A6I6NI31"/>
<reference evidence="5 6" key="1">
    <citation type="submission" date="2019-12" db="EMBL/GenBank/DDBJ databases">
        <title>Streptomyces sp. strain T44 isolated from rhizosphere soil of Broussonetia papyrifera.</title>
        <authorList>
            <person name="Mo P."/>
        </authorList>
    </citation>
    <scope>NUCLEOTIDE SEQUENCE [LARGE SCALE GENOMIC DNA]</scope>
    <source>
        <strain evidence="5 6">T44</strain>
    </source>
</reference>
<comment type="similarity">
    <text evidence="1">Belongs to the BlaI transcriptional regulatory family.</text>
</comment>
<dbReference type="Proteomes" id="UP000436138">
    <property type="component" value="Chromosome"/>
</dbReference>
<evidence type="ECO:0000313" key="5">
    <source>
        <dbReference type="EMBL" id="QHA07657.1"/>
    </source>
</evidence>
<evidence type="ECO:0000256" key="4">
    <source>
        <dbReference type="ARBA" id="ARBA00023163"/>
    </source>
</evidence>